<proteinExistence type="predicted"/>
<dbReference type="GO" id="GO:0006355">
    <property type="term" value="P:regulation of DNA-templated transcription"/>
    <property type="evidence" value="ECO:0007669"/>
    <property type="project" value="InterPro"/>
</dbReference>
<evidence type="ECO:0000313" key="2">
    <source>
        <dbReference type="EMBL" id="ALA57224.1"/>
    </source>
</evidence>
<gene>
    <name evidence="2" type="ORF">NITMOv2_0789</name>
</gene>
<dbReference type="STRING" id="42253.NITMOv2_0789"/>
<dbReference type="PATRIC" id="fig|42253.5.peg.775"/>
<protein>
    <submittedName>
        <fullName evidence="2">Ribbon-helix-helix protein, copG family</fullName>
    </submittedName>
</protein>
<dbReference type="EMBL" id="CP011801">
    <property type="protein sequence ID" value="ALA57224.1"/>
    <property type="molecule type" value="Genomic_DNA"/>
</dbReference>
<accession>A0A0K2G8N5</accession>
<dbReference type="RefSeq" id="WP_053378595.1">
    <property type="nucleotide sequence ID" value="NZ_CP011801.1"/>
</dbReference>
<reference evidence="2 3" key="1">
    <citation type="journal article" date="2015" name="Proc. Natl. Acad. Sci. U.S.A.">
        <title>Expanded metabolic versatility of ubiquitous nitrite-oxidizing bacteria from the genus Nitrospira.</title>
        <authorList>
            <person name="Koch H."/>
            <person name="Lucker S."/>
            <person name="Albertsen M."/>
            <person name="Kitzinger K."/>
            <person name="Herbold C."/>
            <person name="Spieck E."/>
            <person name="Nielsen P.H."/>
            <person name="Wagner M."/>
            <person name="Daims H."/>
        </authorList>
    </citation>
    <scope>NUCLEOTIDE SEQUENCE [LARGE SCALE GENOMIC DNA]</scope>
    <source>
        <strain evidence="2 3">NSP M-1</strain>
    </source>
</reference>
<organism evidence="2 3">
    <name type="scientific">Nitrospira moscoviensis</name>
    <dbReference type="NCBI Taxonomy" id="42253"/>
    <lineage>
        <taxon>Bacteria</taxon>
        <taxon>Pseudomonadati</taxon>
        <taxon>Nitrospirota</taxon>
        <taxon>Nitrospiria</taxon>
        <taxon>Nitrospirales</taxon>
        <taxon>Nitrospiraceae</taxon>
        <taxon>Nitrospira</taxon>
    </lineage>
</organism>
<dbReference type="Pfam" id="PF01402">
    <property type="entry name" value="RHH_1"/>
    <property type="match status" value="1"/>
</dbReference>
<dbReference type="Proteomes" id="UP000069205">
    <property type="component" value="Chromosome"/>
</dbReference>
<feature type="domain" description="Ribbon-helix-helix protein CopG" evidence="1">
    <location>
        <begin position="6"/>
        <end position="44"/>
    </location>
</feature>
<dbReference type="AlphaFoldDB" id="A0A0K2G8N5"/>
<dbReference type="KEGG" id="nmv:NITMOv2_0789"/>
<evidence type="ECO:0000313" key="3">
    <source>
        <dbReference type="Proteomes" id="UP000069205"/>
    </source>
</evidence>
<sequence>MPRAKVAISLDEATLERLDKLVEKAAFPSRSQAIQEAVEEKLTRMEQSRLARECAKLDPTFEKALAEEGLSEDVLEWPEY</sequence>
<dbReference type="InterPro" id="IPR010985">
    <property type="entry name" value="Ribbon_hlx_hlx"/>
</dbReference>
<evidence type="ECO:0000259" key="1">
    <source>
        <dbReference type="Pfam" id="PF01402"/>
    </source>
</evidence>
<dbReference type="InterPro" id="IPR013321">
    <property type="entry name" value="Arc_rbn_hlx_hlx"/>
</dbReference>
<keyword evidence="3" id="KW-1185">Reference proteome</keyword>
<dbReference type="Gene3D" id="1.10.1220.10">
    <property type="entry name" value="Met repressor-like"/>
    <property type="match status" value="1"/>
</dbReference>
<name>A0A0K2G8N5_NITMO</name>
<dbReference type="OrthoDB" id="9800125at2"/>
<dbReference type="CDD" id="cd22231">
    <property type="entry name" value="RHH_NikR_HicB-like"/>
    <property type="match status" value="1"/>
</dbReference>
<dbReference type="InterPro" id="IPR002145">
    <property type="entry name" value="CopG"/>
</dbReference>
<dbReference type="SUPFAM" id="SSF47598">
    <property type="entry name" value="Ribbon-helix-helix"/>
    <property type="match status" value="1"/>
</dbReference>